<dbReference type="Proteomes" id="UP000191901">
    <property type="component" value="Chromosome"/>
</dbReference>
<protein>
    <recommendedName>
        <fullName evidence="1">Plastid lipid-associated protein/fibrillin conserved domain-containing protein</fullName>
    </recommendedName>
</protein>
<accession>A0A1Z3HVB9</accession>
<gene>
    <name evidence="2" type="ORF">XM38_050610</name>
</gene>
<proteinExistence type="predicted"/>
<feature type="domain" description="Plastid lipid-associated protein/fibrillin conserved" evidence="1">
    <location>
        <begin position="4"/>
        <end position="196"/>
    </location>
</feature>
<name>A0A1Z3HVB9_9CYAN</name>
<dbReference type="AlphaFoldDB" id="A0A1Z3HVB9"/>
<dbReference type="KEGG" id="hhg:XM38_050610"/>
<dbReference type="InterPro" id="IPR039633">
    <property type="entry name" value="PAP"/>
</dbReference>
<reference evidence="2 3" key="1">
    <citation type="journal article" date="2016" name="Biochim. Biophys. Acta">
        <title>Characterization of red-shifted phycobilisomes isolated from the chlorophyll f-containing cyanobacterium Halomicronema hongdechloris.</title>
        <authorList>
            <person name="Li Y."/>
            <person name="Lin Y."/>
            <person name="Garvey C.J."/>
            <person name="Birch D."/>
            <person name="Corkery R.W."/>
            <person name="Loughlin P.C."/>
            <person name="Scheer H."/>
            <person name="Willows R.D."/>
            <person name="Chen M."/>
        </authorList>
    </citation>
    <scope>NUCLEOTIDE SEQUENCE [LARGE SCALE GENOMIC DNA]</scope>
    <source>
        <strain evidence="2 3">C2206</strain>
    </source>
</reference>
<keyword evidence="3" id="KW-1185">Reference proteome</keyword>
<dbReference type="STRING" id="1641165.XM38_00890"/>
<dbReference type="RefSeq" id="WP_080805084.1">
    <property type="nucleotide sequence ID" value="NZ_CP021983.2"/>
</dbReference>
<dbReference type="PANTHER" id="PTHR31906">
    <property type="entry name" value="PLASTID-LIPID-ASSOCIATED PROTEIN 4, CHLOROPLASTIC-RELATED"/>
    <property type="match status" value="1"/>
</dbReference>
<dbReference type="InterPro" id="IPR006843">
    <property type="entry name" value="PAP/fibrillin_dom"/>
</dbReference>
<evidence type="ECO:0000313" key="3">
    <source>
        <dbReference type="Proteomes" id="UP000191901"/>
    </source>
</evidence>
<dbReference type="OrthoDB" id="573488at2"/>
<dbReference type="EMBL" id="CP021983">
    <property type="protein sequence ID" value="ASC74087.1"/>
    <property type="molecule type" value="Genomic_DNA"/>
</dbReference>
<organism evidence="2 3">
    <name type="scientific">Halomicronema hongdechloris C2206</name>
    <dbReference type="NCBI Taxonomy" id="1641165"/>
    <lineage>
        <taxon>Bacteria</taxon>
        <taxon>Bacillati</taxon>
        <taxon>Cyanobacteriota</taxon>
        <taxon>Cyanophyceae</taxon>
        <taxon>Nodosilineales</taxon>
        <taxon>Nodosilineaceae</taxon>
        <taxon>Halomicronema</taxon>
    </lineage>
</organism>
<evidence type="ECO:0000313" key="2">
    <source>
        <dbReference type="EMBL" id="ASC74087.1"/>
    </source>
</evidence>
<dbReference type="Pfam" id="PF04755">
    <property type="entry name" value="PAP_fibrillin"/>
    <property type="match status" value="1"/>
</dbReference>
<sequence length="197" mass="22020">MLGKPELKAALAPLNRGLLASPSDQKAVLAAIARLEDRNPYPQPLDTPELLDGNWRLLYTTSQDLLNIDRVPLFSLGPIYQCIRLQEQRLYNIAEVNGPPLLDGLVTVAARLTPTSTKRVQVGFERGVFGLRSLLGYQTPDAWIRTLGTTDKLSLLKGVDFRIERPPEQQGWLDITYIDEDLRIGRGNEGNVFVLSR</sequence>
<evidence type="ECO:0000259" key="1">
    <source>
        <dbReference type="Pfam" id="PF04755"/>
    </source>
</evidence>